<evidence type="ECO:0000256" key="3">
    <source>
        <dbReference type="ARBA" id="ARBA00023274"/>
    </source>
</evidence>
<dbReference type="Pfam" id="PF00276">
    <property type="entry name" value="Ribosomal_L23"/>
    <property type="match status" value="1"/>
</dbReference>
<evidence type="ECO:0000256" key="1">
    <source>
        <dbReference type="ARBA" id="ARBA00006700"/>
    </source>
</evidence>
<evidence type="ECO:0000256" key="4">
    <source>
        <dbReference type="ARBA" id="ARBA00035287"/>
    </source>
</evidence>
<dbReference type="GO" id="GO:0032543">
    <property type="term" value="P:mitochondrial translation"/>
    <property type="evidence" value="ECO:0007669"/>
    <property type="project" value="TreeGrafter"/>
</dbReference>
<evidence type="ECO:0000313" key="7">
    <source>
        <dbReference type="Proteomes" id="UP001472866"/>
    </source>
</evidence>
<keyword evidence="2 6" id="KW-0689">Ribosomal protein</keyword>
<evidence type="ECO:0000313" key="6">
    <source>
        <dbReference type="EMBL" id="WZN66969.1"/>
    </source>
</evidence>
<dbReference type="GO" id="GO:0003735">
    <property type="term" value="F:structural constituent of ribosome"/>
    <property type="evidence" value="ECO:0007669"/>
    <property type="project" value="InterPro"/>
</dbReference>
<protein>
    <recommendedName>
        <fullName evidence="4">Large ribosomal subunit protein uL23c</fullName>
    </recommendedName>
    <alternativeName>
        <fullName evidence="5">Large ribosomal subunit protein uL23m</fullName>
    </alternativeName>
</protein>
<accession>A0AAX4PM38</accession>
<dbReference type="AlphaFoldDB" id="A0AAX4PM38"/>
<evidence type="ECO:0000256" key="2">
    <source>
        <dbReference type="ARBA" id="ARBA00022980"/>
    </source>
</evidence>
<dbReference type="Proteomes" id="UP001472866">
    <property type="component" value="Chromosome 17"/>
</dbReference>
<keyword evidence="7" id="KW-1185">Reference proteome</keyword>
<dbReference type="Gene3D" id="3.30.70.330">
    <property type="match status" value="1"/>
</dbReference>
<dbReference type="GO" id="GO:0005762">
    <property type="term" value="C:mitochondrial large ribosomal subunit"/>
    <property type="evidence" value="ECO:0007669"/>
    <property type="project" value="TreeGrafter"/>
</dbReference>
<dbReference type="InterPro" id="IPR013025">
    <property type="entry name" value="Ribosomal_uL23-like"/>
</dbReference>
<dbReference type="PANTHER" id="PTHR12059">
    <property type="entry name" value="RIBOSOMAL PROTEIN L23-RELATED"/>
    <property type="match status" value="1"/>
</dbReference>
<dbReference type="InterPro" id="IPR012677">
    <property type="entry name" value="Nucleotide-bd_a/b_plait_sf"/>
</dbReference>
<gene>
    <name evidence="6" type="ORF">HKI87_17g85410</name>
</gene>
<dbReference type="EMBL" id="CP151517">
    <property type="protein sequence ID" value="WZN66969.1"/>
    <property type="molecule type" value="Genomic_DNA"/>
</dbReference>
<name>A0AAX4PM38_9CHLO</name>
<organism evidence="6 7">
    <name type="scientific">Chloropicon roscoffensis</name>
    <dbReference type="NCBI Taxonomy" id="1461544"/>
    <lineage>
        <taxon>Eukaryota</taxon>
        <taxon>Viridiplantae</taxon>
        <taxon>Chlorophyta</taxon>
        <taxon>Chloropicophyceae</taxon>
        <taxon>Chloropicales</taxon>
        <taxon>Chloropicaceae</taxon>
        <taxon>Chloropicon</taxon>
    </lineage>
</organism>
<dbReference type="InterPro" id="IPR012678">
    <property type="entry name" value="Ribosomal_uL23/eL15/eS24_sf"/>
</dbReference>
<keyword evidence="3" id="KW-0687">Ribonucleoprotein</keyword>
<reference evidence="6 7" key="1">
    <citation type="submission" date="2024-03" db="EMBL/GenBank/DDBJ databases">
        <title>Complete genome sequence of the green alga Chloropicon roscoffensis RCC1871.</title>
        <authorList>
            <person name="Lemieux C."/>
            <person name="Pombert J.-F."/>
            <person name="Otis C."/>
            <person name="Turmel M."/>
        </authorList>
    </citation>
    <scope>NUCLEOTIDE SEQUENCE [LARGE SCALE GENOMIC DNA]</scope>
    <source>
        <strain evidence="6 7">RCC1871</strain>
    </source>
</reference>
<proteinExistence type="inferred from homology"/>
<comment type="similarity">
    <text evidence="1">Belongs to the universal ribosomal protein uL23 family.</text>
</comment>
<evidence type="ECO:0000256" key="5">
    <source>
        <dbReference type="ARBA" id="ARBA00039977"/>
    </source>
</evidence>
<dbReference type="PANTHER" id="PTHR12059:SF5">
    <property type="entry name" value="LARGE RIBOSOMAL SUBUNIT PROTEIN UL23M"/>
    <property type="match status" value="1"/>
</dbReference>
<sequence>MSALRKFIPGTRLPIYFPNLVLKAMPLSEEALEHVSRGEMPPTLKFRAAPSVGKLEVKNFLKGVYGLDVKRVHTANYQGKKKQLRLKNKVIYYRKPDFKSITVELNR</sequence>
<dbReference type="SUPFAM" id="SSF54189">
    <property type="entry name" value="Ribosomal proteins S24e, L23 and L15e"/>
    <property type="match status" value="1"/>
</dbReference>